<accession>A0AAV6UEK9</accession>
<dbReference type="InterPro" id="IPR000504">
    <property type="entry name" value="RRM_dom"/>
</dbReference>
<dbReference type="Pfam" id="PF00076">
    <property type="entry name" value="RRM_1"/>
    <property type="match status" value="3"/>
</dbReference>
<dbReference type="PROSITE" id="PS50102">
    <property type="entry name" value="RRM"/>
    <property type="match status" value="3"/>
</dbReference>
<dbReference type="InterPro" id="IPR012677">
    <property type="entry name" value="Nucleotide-bd_a/b_plait_sf"/>
</dbReference>
<name>A0AAV6UEK9_9ARAC</name>
<dbReference type="InterPro" id="IPR035979">
    <property type="entry name" value="RBD_domain_sf"/>
</dbReference>
<comment type="caution">
    <text evidence="5">The sequence shown here is derived from an EMBL/GenBank/DDBJ whole genome shotgun (WGS) entry which is preliminary data.</text>
</comment>
<dbReference type="CDD" id="cd00590">
    <property type="entry name" value="RRM_SF"/>
    <property type="match status" value="3"/>
</dbReference>
<keyword evidence="1" id="KW-0677">Repeat</keyword>
<dbReference type="PANTHER" id="PTHR24012">
    <property type="entry name" value="RNA BINDING PROTEIN"/>
    <property type="match status" value="1"/>
</dbReference>
<dbReference type="EMBL" id="JAFNEN010000477">
    <property type="protein sequence ID" value="KAG8182173.1"/>
    <property type="molecule type" value="Genomic_DNA"/>
</dbReference>
<evidence type="ECO:0000256" key="3">
    <source>
        <dbReference type="PROSITE-ProRule" id="PRU00176"/>
    </source>
</evidence>
<evidence type="ECO:0000313" key="6">
    <source>
        <dbReference type="Proteomes" id="UP000827092"/>
    </source>
</evidence>
<feature type="domain" description="RRM" evidence="4">
    <location>
        <begin position="130"/>
        <end position="206"/>
    </location>
</feature>
<proteinExistence type="predicted"/>
<sequence length="353" mass="40300">MAKLTQKKFSSKAEDNEIWYKSRAANLSYASYAINIFQFIMEYKISIENLYPHVYVSQLCQVFQKYGNILSARVEVNKTSVPSHKGYVSFDNLSSAQYAVKEMNGMSFIGKPMVVKMDLPGKSHYKISDSKIFVKNFDTNWDDCDFYKVFSKFGDVAEAKVFEVNGKSKGSGFVEFANHSSAKAAIKAMHNQLINNKKLIVEPYQIKEVVGPLPPTLEKAKELLEKSVQLNNLHVKNLPKEMTERELEVLFQPFGEIQSAIIKRDNSLVSKGFGFVCFTNAKDAELAKEKMNKCTYKSMVLEVNFNQKKEARQQYLRMVNTGGNVRKFNKEEESLPVYSNKNTLLSFSGKKKY</sequence>
<keyword evidence="6" id="KW-1185">Reference proteome</keyword>
<dbReference type="SMART" id="SM00360">
    <property type="entry name" value="RRM"/>
    <property type="match status" value="3"/>
</dbReference>
<keyword evidence="2 3" id="KW-0694">RNA-binding</keyword>
<dbReference type="AlphaFoldDB" id="A0AAV6UEK9"/>
<evidence type="ECO:0000256" key="1">
    <source>
        <dbReference type="ARBA" id="ARBA00022737"/>
    </source>
</evidence>
<dbReference type="GO" id="GO:0003723">
    <property type="term" value="F:RNA binding"/>
    <property type="evidence" value="ECO:0007669"/>
    <property type="project" value="UniProtKB-UniRule"/>
</dbReference>
<gene>
    <name evidence="5" type="ORF">JTE90_017124</name>
</gene>
<feature type="domain" description="RRM" evidence="4">
    <location>
        <begin position="43"/>
        <end position="120"/>
    </location>
</feature>
<dbReference type="Proteomes" id="UP000827092">
    <property type="component" value="Unassembled WGS sequence"/>
</dbReference>
<reference evidence="5 6" key="1">
    <citation type="journal article" date="2022" name="Nat. Ecol. Evol.">
        <title>A masculinizing supergene underlies an exaggerated male reproductive morph in a spider.</title>
        <authorList>
            <person name="Hendrickx F."/>
            <person name="De Corte Z."/>
            <person name="Sonet G."/>
            <person name="Van Belleghem S.M."/>
            <person name="Kostlbacher S."/>
            <person name="Vangestel C."/>
        </authorList>
    </citation>
    <scope>NUCLEOTIDE SEQUENCE [LARGE SCALE GENOMIC DNA]</scope>
    <source>
        <strain evidence="5">W744_W776</strain>
    </source>
</reference>
<evidence type="ECO:0000313" key="5">
    <source>
        <dbReference type="EMBL" id="KAG8182173.1"/>
    </source>
</evidence>
<protein>
    <recommendedName>
        <fullName evidence="4">RRM domain-containing protein</fullName>
    </recommendedName>
</protein>
<evidence type="ECO:0000256" key="2">
    <source>
        <dbReference type="ARBA" id="ARBA00022884"/>
    </source>
</evidence>
<evidence type="ECO:0000259" key="4">
    <source>
        <dbReference type="PROSITE" id="PS50102"/>
    </source>
</evidence>
<dbReference type="SUPFAM" id="SSF54928">
    <property type="entry name" value="RNA-binding domain, RBD"/>
    <property type="match status" value="2"/>
</dbReference>
<organism evidence="5 6">
    <name type="scientific">Oedothorax gibbosus</name>
    <dbReference type="NCBI Taxonomy" id="931172"/>
    <lineage>
        <taxon>Eukaryota</taxon>
        <taxon>Metazoa</taxon>
        <taxon>Ecdysozoa</taxon>
        <taxon>Arthropoda</taxon>
        <taxon>Chelicerata</taxon>
        <taxon>Arachnida</taxon>
        <taxon>Araneae</taxon>
        <taxon>Araneomorphae</taxon>
        <taxon>Entelegynae</taxon>
        <taxon>Araneoidea</taxon>
        <taxon>Linyphiidae</taxon>
        <taxon>Erigoninae</taxon>
        <taxon>Oedothorax</taxon>
    </lineage>
</organism>
<feature type="domain" description="RRM" evidence="4">
    <location>
        <begin position="231"/>
        <end position="308"/>
    </location>
</feature>
<dbReference type="Gene3D" id="3.30.70.330">
    <property type="match status" value="3"/>
</dbReference>